<keyword evidence="1" id="KW-0175">Coiled coil</keyword>
<comment type="caution">
    <text evidence="2">The sequence shown here is derived from an EMBL/GenBank/DDBJ whole genome shotgun (WGS) entry which is preliminary data.</text>
</comment>
<reference evidence="2 3" key="1">
    <citation type="submission" date="2023-07" db="EMBL/GenBank/DDBJ databases">
        <title>Genomic Encyclopedia of Type Strains, Phase IV (KMG-IV): sequencing the most valuable type-strain genomes for metagenomic binning, comparative biology and taxonomic classification.</title>
        <authorList>
            <person name="Goeker M."/>
        </authorList>
    </citation>
    <scope>NUCLEOTIDE SEQUENCE [LARGE SCALE GENOMIC DNA]</scope>
    <source>
        <strain evidence="2 3">DSM 23494</strain>
    </source>
</reference>
<accession>A0ABU0ATG1</accession>
<protein>
    <submittedName>
        <fullName evidence="2">Histone H3/H4</fullName>
    </submittedName>
</protein>
<gene>
    <name evidence="2" type="ORF">J2S17_005655</name>
</gene>
<evidence type="ECO:0000313" key="2">
    <source>
        <dbReference type="EMBL" id="MDQ0273723.1"/>
    </source>
</evidence>
<organism evidence="2 3">
    <name type="scientific">Cytobacillus purgationiresistens</name>
    <dbReference type="NCBI Taxonomy" id="863449"/>
    <lineage>
        <taxon>Bacteria</taxon>
        <taxon>Bacillati</taxon>
        <taxon>Bacillota</taxon>
        <taxon>Bacilli</taxon>
        <taxon>Bacillales</taxon>
        <taxon>Bacillaceae</taxon>
        <taxon>Cytobacillus</taxon>
    </lineage>
</organism>
<evidence type="ECO:0000313" key="3">
    <source>
        <dbReference type="Proteomes" id="UP001238088"/>
    </source>
</evidence>
<name>A0ABU0ATG1_9BACI</name>
<evidence type="ECO:0000256" key="1">
    <source>
        <dbReference type="SAM" id="Coils"/>
    </source>
</evidence>
<feature type="coiled-coil region" evidence="1">
    <location>
        <begin position="32"/>
        <end position="69"/>
    </location>
</feature>
<keyword evidence="3" id="KW-1185">Reference proteome</keyword>
<sequence>MSRIIIITICLFIIAIPVYAHLTGVFVDMMEENSVELLKEQLNETKKEIEELESKVKANETKFKEKIEEFEPMFTFYHTKGMEAYFKTLGYSDSLIDLLTFQKIAKDSINEDFKQLEYLYTDYLPLKVQHDALVSYQKLLDVLGENLKEREKIIGELGGDPTLEEVSEKVSEIWTQNIGYLLELSEDGEAINKNLHRIVKQTSKDSPYNLEEGQINEYTSLEYFLRSDHVYINLKRNEAHLILISRFIKEDRKILLDVEAGFINGFLVPEELLNILQSFSIDYSDINDQSADFYFEQTNGALIIQSVETLND</sequence>
<dbReference type="EMBL" id="JAUSUB010000047">
    <property type="protein sequence ID" value="MDQ0273723.1"/>
    <property type="molecule type" value="Genomic_DNA"/>
</dbReference>
<dbReference type="Proteomes" id="UP001238088">
    <property type="component" value="Unassembled WGS sequence"/>
</dbReference>
<proteinExistence type="predicted"/>